<evidence type="ECO:0000259" key="6">
    <source>
        <dbReference type="PROSITE" id="PS51503"/>
    </source>
</evidence>
<sequence>MSSTNTPSEESYMATISTAALKGAGLALVAGGIVAFAGPKYPAYQQMSRGMRLFLLGTGTAATAVSFGDHARVQYEDRQLLRHLSAEEADAKRAEIRAQRGAFAETMHKVRENKTTVVGVAWLSCMAGSLGYTFTRKGLTTSQRIVQARMYAQGFTVLVMMAVAALEMTEGPSEEPEEVLTDQWKAIMAMDDKTRIRNIADGVNPAVKSAAAASLSTH</sequence>
<dbReference type="Proteomes" id="UP000807716">
    <property type="component" value="Unassembled WGS sequence"/>
</dbReference>
<dbReference type="PROSITE" id="PS51503">
    <property type="entry name" value="HIG1"/>
    <property type="match status" value="1"/>
</dbReference>
<dbReference type="Pfam" id="PF04588">
    <property type="entry name" value="HIG_1_N"/>
    <property type="match status" value="1"/>
</dbReference>
<dbReference type="OrthoDB" id="1915122at2759"/>
<dbReference type="PANTHER" id="PTHR28018">
    <property type="entry name" value="RESPIRATORY SUPERCOMPLEX FACTOR 2, MITOCHONDRIAL"/>
    <property type="match status" value="1"/>
</dbReference>
<evidence type="ECO:0000256" key="4">
    <source>
        <dbReference type="ARBA" id="ARBA00023136"/>
    </source>
</evidence>
<accession>A0A9P6UBF1</accession>
<gene>
    <name evidence="7" type="ORF">DFQ27_008549</name>
</gene>
<name>A0A9P6UBF1_9FUNG</name>
<evidence type="ECO:0000313" key="7">
    <source>
        <dbReference type="EMBL" id="KAG0267646.1"/>
    </source>
</evidence>
<dbReference type="EMBL" id="JAAAJB010000072">
    <property type="protein sequence ID" value="KAG0267646.1"/>
    <property type="molecule type" value="Genomic_DNA"/>
</dbReference>
<keyword evidence="4 5" id="KW-0472">Membrane</keyword>
<evidence type="ECO:0000256" key="1">
    <source>
        <dbReference type="ARBA" id="ARBA00004173"/>
    </source>
</evidence>
<dbReference type="GO" id="GO:0033617">
    <property type="term" value="P:mitochondrial respiratory chain complex IV assembly"/>
    <property type="evidence" value="ECO:0007669"/>
    <property type="project" value="TreeGrafter"/>
</dbReference>
<feature type="domain" description="HIG1" evidence="6">
    <location>
        <begin position="86"/>
        <end position="178"/>
    </location>
</feature>
<evidence type="ECO:0000313" key="8">
    <source>
        <dbReference type="Proteomes" id="UP000807716"/>
    </source>
</evidence>
<comment type="caution">
    <text evidence="7">The sequence shown here is derived from an EMBL/GenBank/DDBJ whole genome shotgun (WGS) entry which is preliminary data.</text>
</comment>
<dbReference type="GO" id="GO:0005739">
    <property type="term" value="C:mitochondrion"/>
    <property type="evidence" value="ECO:0007669"/>
    <property type="project" value="UniProtKB-SubCell"/>
</dbReference>
<dbReference type="InterPro" id="IPR007667">
    <property type="entry name" value="Hypoxia_induced_domain"/>
</dbReference>
<evidence type="ECO:0000256" key="2">
    <source>
        <dbReference type="ARBA" id="ARBA00022692"/>
    </source>
</evidence>
<evidence type="ECO:0000256" key="3">
    <source>
        <dbReference type="ARBA" id="ARBA00022989"/>
    </source>
</evidence>
<dbReference type="AlphaFoldDB" id="A0A9P6UBF1"/>
<feature type="transmembrane region" description="Helical" evidence="5">
    <location>
        <begin position="12"/>
        <end position="38"/>
    </location>
</feature>
<dbReference type="InterPro" id="IPR040153">
    <property type="entry name" value="Rcf2"/>
</dbReference>
<dbReference type="Gene3D" id="6.10.140.1320">
    <property type="match status" value="1"/>
</dbReference>
<dbReference type="PANTHER" id="PTHR28018:SF3">
    <property type="entry name" value="RESPIRATORY SUPERCOMPLEX FACTOR 2, MITOCHONDRIAL"/>
    <property type="match status" value="1"/>
</dbReference>
<protein>
    <recommendedName>
        <fullName evidence="6">HIG1 domain-containing protein</fullName>
    </recommendedName>
</protein>
<keyword evidence="8" id="KW-1185">Reference proteome</keyword>
<reference evidence="7" key="1">
    <citation type="journal article" date="2020" name="Fungal Divers.">
        <title>Resolving the Mortierellaceae phylogeny through synthesis of multi-gene phylogenetics and phylogenomics.</title>
        <authorList>
            <person name="Vandepol N."/>
            <person name="Liber J."/>
            <person name="Desiro A."/>
            <person name="Na H."/>
            <person name="Kennedy M."/>
            <person name="Barry K."/>
            <person name="Grigoriev I.V."/>
            <person name="Miller A.N."/>
            <person name="O'Donnell K."/>
            <person name="Stajich J.E."/>
            <person name="Bonito G."/>
        </authorList>
    </citation>
    <scope>NUCLEOTIDE SEQUENCE</scope>
    <source>
        <strain evidence="7">BC1065</strain>
    </source>
</reference>
<evidence type="ECO:0000256" key="5">
    <source>
        <dbReference type="SAM" id="Phobius"/>
    </source>
</evidence>
<comment type="subcellular location">
    <subcellularLocation>
        <location evidence="1">Mitochondrion</location>
    </subcellularLocation>
</comment>
<proteinExistence type="predicted"/>
<organism evidence="7 8">
    <name type="scientific">Actinomortierella ambigua</name>
    <dbReference type="NCBI Taxonomy" id="1343610"/>
    <lineage>
        <taxon>Eukaryota</taxon>
        <taxon>Fungi</taxon>
        <taxon>Fungi incertae sedis</taxon>
        <taxon>Mucoromycota</taxon>
        <taxon>Mortierellomycotina</taxon>
        <taxon>Mortierellomycetes</taxon>
        <taxon>Mortierellales</taxon>
        <taxon>Mortierellaceae</taxon>
        <taxon>Actinomortierella</taxon>
    </lineage>
</organism>
<keyword evidence="3 5" id="KW-1133">Transmembrane helix</keyword>
<keyword evidence="2 5" id="KW-0812">Transmembrane</keyword>
<feature type="transmembrane region" description="Helical" evidence="5">
    <location>
        <begin position="116"/>
        <end position="134"/>
    </location>
</feature>